<evidence type="ECO:0000313" key="1">
    <source>
        <dbReference type="EMBL" id="KKP65117.1"/>
    </source>
</evidence>
<gene>
    <name evidence="1" type="ORF">UR61_C0032G0001</name>
</gene>
<proteinExistence type="predicted"/>
<dbReference type="EMBL" id="LBPV01000032">
    <property type="protein sequence ID" value="KKP65117.1"/>
    <property type="molecule type" value="Genomic_DNA"/>
</dbReference>
<sequence>MPELALNIMGCGETADSPRATSRKGDKKFAKFSIGMNAFIPNSSPMITSGIEIFEVQPTNLGLDNSPEGRFLLPKDDPFYGKLGFFDNYALHWTSVDDNYGIDYICKIHKLRNGYVDYITNISNYREMNTWESINEFLGCSYILKDKKQALLVFGNGDLDNNRDYHVNMSNLTNELNIKNKKIQVLFSDKADLKELPNMIEDGNNLFVSLLPNEVMICLVQE</sequence>
<dbReference type="AlphaFoldDB" id="A0A0G0ECJ9"/>
<comment type="caution">
    <text evidence="1">The sequence shown here is derived from an EMBL/GenBank/DDBJ whole genome shotgun (WGS) entry which is preliminary data.</text>
</comment>
<reference evidence="1 2" key="1">
    <citation type="journal article" date="2015" name="Nature">
        <title>rRNA introns, odd ribosomes, and small enigmatic genomes across a large radiation of phyla.</title>
        <authorList>
            <person name="Brown C.T."/>
            <person name="Hug L.A."/>
            <person name="Thomas B.C."/>
            <person name="Sharon I."/>
            <person name="Castelle C.J."/>
            <person name="Singh A."/>
            <person name="Wilkins M.J."/>
            <person name="Williams K.H."/>
            <person name="Banfield J.F."/>
        </authorList>
    </citation>
    <scope>NUCLEOTIDE SEQUENCE [LARGE SCALE GENOMIC DNA]</scope>
</reference>
<dbReference type="Proteomes" id="UP000033866">
    <property type="component" value="Unassembled WGS sequence"/>
</dbReference>
<protein>
    <submittedName>
        <fullName evidence="1">Alpha-amylase</fullName>
    </submittedName>
</protein>
<accession>A0A0G0ECJ9</accession>
<evidence type="ECO:0000313" key="2">
    <source>
        <dbReference type="Proteomes" id="UP000033866"/>
    </source>
</evidence>
<name>A0A0G0ECJ9_9BACT</name>
<dbReference type="Gene3D" id="3.20.20.80">
    <property type="entry name" value="Glycosidases"/>
    <property type="match status" value="1"/>
</dbReference>
<organism evidence="1 2">
    <name type="scientific">candidate division WS6 bacterium GW2011_GWE1_34_7</name>
    <dbReference type="NCBI Taxonomy" id="1619093"/>
    <lineage>
        <taxon>Bacteria</taxon>
        <taxon>Candidatus Dojkabacteria</taxon>
    </lineage>
</organism>